<evidence type="ECO:0000313" key="5">
    <source>
        <dbReference type="Proteomes" id="UP001148838"/>
    </source>
</evidence>
<comment type="caution">
    <text evidence="4">The sequence shown here is derived from an EMBL/GenBank/DDBJ whole genome shotgun (WGS) entry which is preliminary data.</text>
</comment>
<dbReference type="Proteomes" id="UP001148838">
    <property type="component" value="Unassembled WGS sequence"/>
</dbReference>
<dbReference type="EMBL" id="JAJSOF020000009">
    <property type="protein sequence ID" value="KAJ4445664.1"/>
    <property type="molecule type" value="Genomic_DNA"/>
</dbReference>
<accession>A0ABQ8TGW6</accession>
<feature type="domain" description="DUF2428" evidence="2">
    <location>
        <begin position="2"/>
        <end position="183"/>
    </location>
</feature>
<evidence type="ECO:0000256" key="1">
    <source>
        <dbReference type="ARBA" id="ARBA00022694"/>
    </source>
</evidence>
<keyword evidence="5" id="KW-1185">Reference proteome</keyword>
<protein>
    <submittedName>
        <fullName evidence="4">Uncharacterized protein</fullName>
    </submittedName>
</protein>
<dbReference type="InterPro" id="IPR056842">
    <property type="entry name" value="THADA-like_TPR_C"/>
</dbReference>
<dbReference type="PANTHER" id="PTHR14387">
    <property type="entry name" value="THADA/DEATH RECEPTOR INTERACTING PROTEIN"/>
    <property type="match status" value="1"/>
</dbReference>
<organism evidence="4 5">
    <name type="scientific">Periplaneta americana</name>
    <name type="common">American cockroach</name>
    <name type="synonym">Blatta americana</name>
    <dbReference type="NCBI Taxonomy" id="6978"/>
    <lineage>
        <taxon>Eukaryota</taxon>
        <taxon>Metazoa</taxon>
        <taxon>Ecdysozoa</taxon>
        <taxon>Arthropoda</taxon>
        <taxon>Hexapoda</taxon>
        <taxon>Insecta</taxon>
        <taxon>Pterygota</taxon>
        <taxon>Neoptera</taxon>
        <taxon>Polyneoptera</taxon>
        <taxon>Dictyoptera</taxon>
        <taxon>Blattodea</taxon>
        <taxon>Blattoidea</taxon>
        <taxon>Blattidae</taxon>
        <taxon>Blattinae</taxon>
        <taxon>Periplaneta</taxon>
    </lineage>
</organism>
<gene>
    <name evidence="4" type="ORF">ANN_12348</name>
</gene>
<reference evidence="4 5" key="1">
    <citation type="journal article" date="2022" name="Allergy">
        <title>Genome assembly and annotation of Periplaneta americana reveal a comprehensive cockroach allergen profile.</title>
        <authorList>
            <person name="Wang L."/>
            <person name="Xiong Q."/>
            <person name="Saelim N."/>
            <person name="Wang L."/>
            <person name="Nong W."/>
            <person name="Wan A.T."/>
            <person name="Shi M."/>
            <person name="Liu X."/>
            <person name="Cao Q."/>
            <person name="Hui J.H.L."/>
            <person name="Sookrung N."/>
            <person name="Leung T.F."/>
            <person name="Tungtrongchitr A."/>
            <person name="Tsui S.K.W."/>
        </authorList>
    </citation>
    <scope>NUCLEOTIDE SEQUENCE [LARGE SCALE GENOMIC DNA]</scope>
    <source>
        <strain evidence="4">PWHHKU_190912</strain>
    </source>
</reference>
<sequence length="945" mass="106075">MLTETQVLAIGTQLATLLSETKHRGAFEQAYVGFSRLCGRLWKHPSPKLHCLPQQWLAELMNAITWGTSTKLCATRRSAGLPFMVQALVTSELQVGGNRGCFQQSMTTLLALACNTEVTDIKTDSAEPPKLPAHDSQIAEEARIHALNILRSLFRHSVLGELISPYIAKGVIVALQGYKSSSWMDLDWQQAMIVWPNTCIELEYISPLTAHCATQTKKWIRNTSKSVLQWLAMIISLKNIGVQEERNAATLLFSALMTRIFGVSRSREELNIRNRMTGRIFFQRYPILYDFILRQLIQGMNEMEECHTTVQPSLFPVLLLLSRLYPSSLEGTDSNLQLGVYAPFVQRCVLNSVLKTRSLAAQALVPLIDPHQHLELITELVSSATSVWVTENYRHGLLLQVLVLVREGISVGTVGTESAEQIEQWVVSLQFLLGSQESLHISLVTSQVYLCVLQTLAGNLFTAVRCEVWQEILDRLHLHLELLKSKEEKTDSDPSQSRSPEQPFSLIGYEMFLHSLVQLLLELSLALYTPKMPTAEWLEYMEKLVVNLLLFEKYNVANVALNFLQALLNGDGECLYEDEEELTTSLDKYFCSRVKEWDRCRGGALAAVLVNSPNMGRILTEHVVSPENDEYTEFHTRAFCVLSCCPKAFLRMKLGAEEVLRMLLQQSQQENVHESVVWPMLKCAGALMKTMIQENVPLSSEVAGEMCRVLQEFSTAEKSIMCRLTVAGVLLDNTAWLKGNLSFLSVVNVSCLWSVIMTLLVDDCTQVRELISGLATQLGCTSLPVMSQRARELLLEQFVHIMEQLDPLTCTVCLMSWCLGPVDEESDVEDAEDRVFDKGEMNIFAEPAGLSEMVCSHLKKLLAGDRGHQLLESPLPEELKDWLSGVDGICFQTLAQFLDVARKGAIFSSGESSHFLFLNQKASLLTIYRTKQLMEAVYTALADVE</sequence>
<evidence type="ECO:0000259" key="3">
    <source>
        <dbReference type="Pfam" id="PF25151"/>
    </source>
</evidence>
<dbReference type="InterPro" id="IPR051954">
    <property type="entry name" value="tRNA_methyltransferase_THADA"/>
</dbReference>
<evidence type="ECO:0000313" key="4">
    <source>
        <dbReference type="EMBL" id="KAJ4445664.1"/>
    </source>
</evidence>
<proteinExistence type="predicted"/>
<name>A0ABQ8TGW6_PERAM</name>
<evidence type="ECO:0000259" key="2">
    <source>
        <dbReference type="Pfam" id="PF10350"/>
    </source>
</evidence>
<dbReference type="PANTHER" id="PTHR14387:SF7">
    <property type="entry name" value="THYROID ADENOMA-ASSOCIATED PROTEIN"/>
    <property type="match status" value="1"/>
</dbReference>
<dbReference type="InterPro" id="IPR019442">
    <property type="entry name" value="THADA/TRM732_DUF2428"/>
</dbReference>
<dbReference type="Pfam" id="PF10350">
    <property type="entry name" value="DUF2428"/>
    <property type="match status" value="1"/>
</dbReference>
<dbReference type="Pfam" id="PF25151">
    <property type="entry name" value="TPR_Trm732_C"/>
    <property type="match status" value="1"/>
</dbReference>
<feature type="domain" description="tRNA (32-2'-O)-methyltransferase regulator THADA-like C-terminal TPR repeats region" evidence="3">
    <location>
        <begin position="246"/>
        <end position="402"/>
    </location>
</feature>
<keyword evidence="1" id="KW-0819">tRNA processing</keyword>